<protein>
    <recommendedName>
        <fullName evidence="4">Lipoprotein</fullName>
    </recommendedName>
</protein>
<feature type="chain" id="PRO_5022786130" description="Lipoprotein" evidence="1">
    <location>
        <begin position="22"/>
        <end position="180"/>
    </location>
</feature>
<reference evidence="2 3" key="1">
    <citation type="submission" date="2019-08" db="EMBL/GenBank/DDBJ databases">
        <title>Lewinella sp. strain SSH13 Genome sequencing and assembly.</title>
        <authorList>
            <person name="Kim I."/>
        </authorList>
    </citation>
    <scope>NUCLEOTIDE SEQUENCE [LARGE SCALE GENOMIC DNA]</scope>
    <source>
        <strain evidence="2 3">SSH13</strain>
    </source>
</reference>
<dbReference type="RefSeq" id="WP_147931007.1">
    <property type="nucleotide sequence ID" value="NZ_VOXD01000017.1"/>
</dbReference>
<dbReference type="OrthoDB" id="794757at2"/>
<organism evidence="2 3">
    <name type="scientific">Neolewinella aurantiaca</name>
    <dbReference type="NCBI Taxonomy" id="2602767"/>
    <lineage>
        <taxon>Bacteria</taxon>
        <taxon>Pseudomonadati</taxon>
        <taxon>Bacteroidota</taxon>
        <taxon>Saprospiria</taxon>
        <taxon>Saprospirales</taxon>
        <taxon>Lewinellaceae</taxon>
        <taxon>Neolewinella</taxon>
    </lineage>
</organism>
<evidence type="ECO:0000313" key="3">
    <source>
        <dbReference type="Proteomes" id="UP000321907"/>
    </source>
</evidence>
<keyword evidence="1" id="KW-0732">Signal</keyword>
<comment type="caution">
    <text evidence="2">The sequence shown here is derived from an EMBL/GenBank/DDBJ whole genome shotgun (WGS) entry which is preliminary data.</text>
</comment>
<name>A0A5C7FUC6_9BACT</name>
<evidence type="ECO:0008006" key="4">
    <source>
        <dbReference type="Google" id="ProtNLM"/>
    </source>
</evidence>
<dbReference type="PROSITE" id="PS51257">
    <property type="entry name" value="PROKAR_LIPOPROTEIN"/>
    <property type="match status" value="1"/>
</dbReference>
<dbReference type="Proteomes" id="UP000321907">
    <property type="component" value="Unassembled WGS sequence"/>
</dbReference>
<evidence type="ECO:0000256" key="1">
    <source>
        <dbReference type="SAM" id="SignalP"/>
    </source>
</evidence>
<proteinExistence type="predicted"/>
<gene>
    <name evidence="2" type="ORF">FUA23_12085</name>
</gene>
<feature type="signal peptide" evidence="1">
    <location>
        <begin position="1"/>
        <end position="21"/>
    </location>
</feature>
<keyword evidence="3" id="KW-1185">Reference proteome</keyword>
<dbReference type="AlphaFoldDB" id="A0A5C7FUC6"/>
<sequence length="180" mass="20413">MQRFILLISLTLLLSACISEGTEVDNSPSPFFDLEGYIAAESARLSSLRPKVEKTITLNGETEAKEITDINFENDLRLFKEADINKPAWHDKYDTKEKTLSAGHVITSYLARDSSLTVRRLMVEQDQKATIKVEIERHTGSVLSDGHHLLTYEPARGYEVSTNQTNRFGEDVKARIVVRW</sequence>
<accession>A0A5C7FUC6</accession>
<dbReference type="EMBL" id="VOXD01000017">
    <property type="protein sequence ID" value="TXF89021.1"/>
    <property type="molecule type" value="Genomic_DNA"/>
</dbReference>
<evidence type="ECO:0000313" key="2">
    <source>
        <dbReference type="EMBL" id="TXF89021.1"/>
    </source>
</evidence>